<evidence type="ECO:0000313" key="3">
    <source>
        <dbReference type="Proteomes" id="UP000013782"/>
    </source>
</evidence>
<feature type="domain" description="DUF3885" evidence="1">
    <location>
        <begin position="27"/>
        <end position="194"/>
    </location>
</feature>
<evidence type="ECO:0000259" key="1">
    <source>
        <dbReference type="Pfam" id="PF13021"/>
    </source>
</evidence>
<accession>R2Q5H6</accession>
<proteinExistence type="predicted"/>
<sequence>MMTQSYKQQLIPQLQKSYLSYYAIGNCFLTFDQQKSYHFRMNLSYFYEKITQESLAKTVRTVRDLIGCIFSEEQTVTIVQYIYWKKQLKHLLRPAQIRSDCFRPLLYEQGILRVLDYSIKNLANLQKIGASLVYQDFADLDPGYPCIKNPTIFVNLTRGIVLHIYDDRGCDVFCREEKDYLELTKQFQPYIDSYTTDMKQLGYTVLTSSYGIRFTK</sequence>
<protein>
    <recommendedName>
        <fullName evidence="1">DUF3885 domain-containing protein</fullName>
    </recommendedName>
</protein>
<dbReference type="InterPro" id="IPR024976">
    <property type="entry name" value="DUF3885"/>
</dbReference>
<reference evidence="2 3" key="1">
    <citation type="submission" date="2013-02" db="EMBL/GenBank/DDBJ databases">
        <title>The Genome Sequence of Enterococcus pallens BAA-351.</title>
        <authorList>
            <consortium name="The Broad Institute Genome Sequencing Platform"/>
            <consortium name="The Broad Institute Genome Sequencing Center for Infectious Disease"/>
            <person name="Earl A.M."/>
            <person name="Gilmore M.S."/>
            <person name="Lebreton F."/>
            <person name="Walker B."/>
            <person name="Young S.K."/>
            <person name="Zeng Q."/>
            <person name="Gargeya S."/>
            <person name="Fitzgerald M."/>
            <person name="Haas B."/>
            <person name="Abouelleil A."/>
            <person name="Alvarado L."/>
            <person name="Arachchi H.M."/>
            <person name="Berlin A.M."/>
            <person name="Chapman S.B."/>
            <person name="Dewar J."/>
            <person name="Goldberg J."/>
            <person name="Griggs A."/>
            <person name="Gujja S."/>
            <person name="Hansen M."/>
            <person name="Howarth C."/>
            <person name="Imamovic A."/>
            <person name="Larimer J."/>
            <person name="McCowan C."/>
            <person name="Murphy C."/>
            <person name="Neiman D."/>
            <person name="Pearson M."/>
            <person name="Priest M."/>
            <person name="Roberts A."/>
            <person name="Saif S."/>
            <person name="Shea T."/>
            <person name="Sisk P."/>
            <person name="Sykes S."/>
            <person name="Wortman J."/>
            <person name="Nusbaum C."/>
            <person name="Birren B."/>
        </authorList>
    </citation>
    <scope>NUCLEOTIDE SEQUENCE [LARGE SCALE GENOMIC DNA]</scope>
    <source>
        <strain evidence="2 3">ATCC BAA-351</strain>
    </source>
</reference>
<evidence type="ECO:0000313" key="2">
    <source>
        <dbReference type="EMBL" id="EOH91797.1"/>
    </source>
</evidence>
<keyword evidence="3" id="KW-1185">Reference proteome</keyword>
<dbReference type="eggNOG" id="ENOG503086Z">
    <property type="taxonomic scope" value="Bacteria"/>
</dbReference>
<dbReference type="HOGENOM" id="CLU_1270676_0_0_9"/>
<organism evidence="2 3">
    <name type="scientific">Enterococcus pallens ATCC BAA-351</name>
    <dbReference type="NCBI Taxonomy" id="1158607"/>
    <lineage>
        <taxon>Bacteria</taxon>
        <taxon>Bacillati</taxon>
        <taxon>Bacillota</taxon>
        <taxon>Bacilli</taxon>
        <taxon>Lactobacillales</taxon>
        <taxon>Enterococcaceae</taxon>
        <taxon>Enterococcus</taxon>
    </lineage>
</organism>
<dbReference type="PATRIC" id="fig|1158607.3.peg.3083"/>
<comment type="caution">
    <text evidence="2">The sequence shown here is derived from an EMBL/GenBank/DDBJ whole genome shotgun (WGS) entry which is preliminary data.</text>
</comment>
<name>R2Q5H6_9ENTE</name>
<dbReference type="Proteomes" id="UP000013782">
    <property type="component" value="Unassembled WGS sequence"/>
</dbReference>
<dbReference type="OrthoDB" id="2183238at2"/>
<dbReference type="Pfam" id="PF13021">
    <property type="entry name" value="DUF3885"/>
    <property type="match status" value="1"/>
</dbReference>
<dbReference type="EMBL" id="AJAQ01000033">
    <property type="protein sequence ID" value="EOH91797.1"/>
    <property type="molecule type" value="Genomic_DNA"/>
</dbReference>
<dbReference type="STRING" id="160454.RV10_GL005046"/>
<gene>
    <name evidence="2" type="ORF">UAU_03099</name>
</gene>
<dbReference type="AlphaFoldDB" id="R2Q5H6"/>